<gene>
    <name evidence="6" type="ORF">D9C73_010401</name>
</gene>
<name>A0A4U5ULZ3_COLLU</name>
<comment type="function">
    <text evidence="4">Exhibits 3'-exonuclease activities and apurinic/apyrimidinic (AP) endonuclease (in vitro). Show preferential AP endonuclease activity on double-stranded DNA substrates and 3'- exonuclease activity on single-stranded DNA.</text>
</comment>
<dbReference type="GO" id="GO:0046872">
    <property type="term" value="F:metal ion binding"/>
    <property type="evidence" value="ECO:0007669"/>
    <property type="project" value="UniProtKB-KW"/>
</dbReference>
<feature type="region of interest" description="Disordered" evidence="5">
    <location>
        <begin position="34"/>
        <end position="54"/>
    </location>
</feature>
<keyword evidence="7" id="KW-1185">Reference proteome</keyword>
<protein>
    <submittedName>
        <fullName evidence="6">Putative deoxyribonuclease tatdn3</fullName>
    </submittedName>
</protein>
<evidence type="ECO:0000256" key="3">
    <source>
        <dbReference type="ARBA" id="ARBA00022801"/>
    </source>
</evidence>
<dbReference type="GO" id="GO:0016788">
    <property type="term" value="F:hydrolase activity, acting on ester bonds"/>
    <property type="evidence" value="ECO:0007669"/>
    <property type="project" value="InterPro"/>
</dbReference>
<organism evidence="6 7">
    <name type="scientific">Collichthys lucidus</name>
    <name type="common">Big head croaker</name>
    <name type="synonym">Sciaena lucida</name>
    <dbReference type="NCBI Taxonomy" id="240159"/>
    <lineage>
        <taxon>Eukaryota</taxon>
        <taxon>Metazoa</taxon>
        <taxon>Chordata</taxon>
        <taxon>Craniata</taxon>
        <taxon>Vertebrata</taxon>
        <taxon>Euteleostomi</taxon>
        <taxon>Actinopterygii</taxon>
        <taxon>Neopterygii</taxon>
        <taxon>Teleostei</taxon>
        <taxon>Neoteleostei</taxon>
        <taxon>Acanthomorphata</taxon>
        <taxon>Eupercaria</taxon>
        <taxon>Sciaenidae</taxon>
        <taxon>Collichthys</taxon>
    </lineage>
</organism>
<dbReference type="PANTHER" id="PTHR46317:SF3">
    <property type="entry name" value="DEOXYRIBONUCLEASE TATDN3-RELATED"/>
    <property type="match status" value="1"/>
</dbReference>
<dbReference type="SUPFAM" id="SSF51556">
    <property type="entry name" value="Metallo-dependent hydrolases"/>
    <property type="match status" value="1"/>
</dbReference>
<dbReference type="Gene3D" id="3.20.20.140">
    <property type="entry name" value="Metal-dependent hydrolases"/>
    <property type="match status" value="1"/>
</dbReference>
<accession>A0A4U5ULZ3</accession>
<dbReference type="EMBL" id="CM014086">
    <property type="protein sequence ID" value="TKS75438.1"/>
    <property type="molecule type" value="Genomic_DNA"/>
</dbReference>
<dbReference type="PANTHER" id="PTHR46317">
    <property type="entry name" value="HYDROLASE OF PHP SUPERFAMILY-RELATED PROTEIN"/>
    <property type="match status" value="1"/>
</dbReference>
<proteinExistence type="inferred from homology"/>
<evidence type="ECO:0000256" key="5">
    <source>
        <dbReference type="SAM" id="MobiDB-lite"/>
    </source>
</evidence>
<keyword evidence="2" id="KW-0479">Metal-binding</keyword>
<dbReference type="Pfam" id="PF01026">
    <property type="entry name" value="TatD_DNase"/>
    <property type="match status" value="1"/>
</dbReference>
<keyword evidence="3" id="KW-0378">Hydrolase</keyword>
<dbReference type="STRING" id="240159.A0A4U5ULZ3"/>
<dbReference type="InterPro" id="IPR032466">
    <property type="entry name" value="Metal_Hydrolase"/>
</dbReference>
<dbReference type="AlphaFoldDB" id="A0A4U5ULZ3"/>
<reference evidence="6 7" key="1">
    <citation type="submission" date="2019-01" db="EMBL/GenBank/DDBJ databases">
        <title>Genome Assembly of Collichthys lucidus.</title>
        <authorList>
            <person name="Cai M."/>
            <person name="Xiao S."/>
        </authorList>
    </citation>
    <scope>NUCLEOTIDE SEQUENCE [LARGE SCALE GENOMIC DNA]</scope>
    <source>
        <strain evidence="6">JT15FE1705JMU</strain>
        <tissue evidence="6">Muscle</tissue>
    </source>
</reference>
<comment type="similarity">
    <text evidence="1">Belongs to the metallo-dependent hydrolases superfamily. TatD-type hydrolase family.</text>
</comment>
<evidence type="ECO:0000313" key="7">
    <source>
        <dbReference type="Proteomes" id="UP000298787"/>
    </source>
</evidence>
<sequence>MASWIATVTYQPVNLKSYPDLVAPCFGIHPLQGGGGSEQRSVKPQVPKQSERPPSFGSVTFIDSEKMRRGTVSSRLSGVRVKENTRTWMLPCHISTNTEKALSLSERALKGLENIVLLSYDVVYVCFQIGLDFTPWCAPTQQDRDDQMKVFVKQLNIAKELDLPVNVHSRSAAKVTIATMKEQGVSRALLHNFAGKPSVALDGVKAGYLFSFPPAVCRNQQVAATSHFAENR</sequence>
<evidence type="ECO:0000313" key="6">
    <source>
        <dbReference type="EMBL" id="TKS75438.1"/>
    </source>
</evidence>
<evidence type="ECO:0000256" key="2">
    <source>
        <dbReference type="ARBA" id="ARBA00022723"/>
    </source>
</evidence>
<dbReference type="Proteomes" id="UP000298787">
    <property type="component" value="Chromosome 9"/>
</dbReference>
<dbReference type="InterPro" id="IPR001130">
    <property type="entry name" value="TatD-like"/>
</dbReference>
<evidence type="ECO:0000256" key="4">
    <source>
        <dbReference type="ARBA" id="ARBA00093287"/>
    </source>
</evidence>
<evidence type="ECO:0000256" key="1">
    <source>
        <dbReference type="ARBA" id="ARBA00009275"/>
    </source>
</evidence>